<dbReference type="RefSeq" id="WP_093248722.1">
    <property type="nucleotide sequence ID" value="NZ_FNGP01000001.1"/>
</dbReference>
<organism evidence="1 2">
    <name type="scientific">Tessaracoccus oleiagri</name>
    <dbReference type="NCBI Taxonomy" id="686624"/>
    <lineage>
        <taxon>Bacteria</taxon>
        <taxon>Bacillati</taxon>
        <taxon>Actinomycetota</taxon>
        <taxon>Actinomycetes</taxon>
        <taxon>Propionibacteriales</taxon>
        <taxon>Propionibacteriaceae</taxon>
        <taxon>Tessaracoccus</taxon>
    </lineage>
</organism>
<dbReference type="EMBL" id="FNGP01000001">
    <property type="protein sequence ID" value="SDL17122.1"/>
    <property type="molecule type" value="Genomic_DNA"/>
</dbReference>
<name>A0A1G9HW84_9ACTN</name>
<evidence type="ECO:0000313" key="2">
    <source>
        <dbReference type="Proteomes" id="UP000199475"/>
    </source>
</evidence>
<keyword evidence="2" id="KW-1185">Reference proteome</keyword>
<gene>
    <name evidence="1" type="ORF">SAMN04488242_0564</name>
</gene>
<accession>A0A1G9HW84</accession>
<protein>
    <submittedName>
        <fullName evidence="1">Uncharacterized protein</fullName>
    </submittedName>
</protein>
<proteinExistence type="predicted"/>
<dbReference type="Proteomes" id="UP000199475">
    <property type="component" value="Unassembled WGS sequence"/>
</dbReference>
<dbReference type="AlphaFoldDB" id="A0A1G9HW84"/>
<reference evidence="1 2" key="1">
    <citation type="submission" date="2016-10" db="EMBL/GenBank/DDBJ databases">
        <authorList>
            <person name="de Groot N.N."/>
        </authorList>
    </citation>
    <scope>NUCLEOTIDE SEQUENCE [LARGE SCALE GENOMIC DNA]</scope>
    <source>
        <strain evidence="1 2">CGMCC 1.9159</strain>
    </source>
</reference>
<sequence length="297" mass="32537">MSDPYSEILGPRTEMFREALQDEVAERGGVMDPDGRSAAMRDGAAYNFDNLARAVPPEASKQEIVDGIRAFLGGLQEAPDVRDYDWEDLKLRLRTRLSGRVTLQGDGALTKPLAEDLMQTLNVDFPDSVVTLTDSSSLEKLGVDFDHAMHVALLNTAAELSQAHIEVQHIEGHVWALSSESFFTTGLVILLDEALPVLLDRDLDLSEGLLIGVPNRHVVLIGFLDAPLALVEGVKTMITVADRLLQSQPGGISTSVYYADREGFQRLAHPSTDDEGRPAVVIEPPERVLRRMEAGEI</sequence>
<evidence type="ECO:0000313" key="1">
    <source>
        <dbReference type="EMBL" id="SDL17122.1"/>
    </source>
</evidence>
<dbReference type="OrthoDB" id="3812886at2"/>
<dbReference type="STRING" id="686624.SAMN04488242_0564"/>